<keyword evidence="1" id="KW-0812">Transmembrane</keyword>
<dbReference type="Proteomes" id="UP001165367">
    <property type="component" value="Unassembled WGS sequence"/>
</dbReference>
<evidence type="ECO:0000256" key="1">
    <source>
        <dbReference type="SAM" id="Phobius"/>
    </source>
</evidence>
<keyword evidence="1" id="KW-1133">Transmembrane helix</keyword>
<feature type="transmembrane region" description="Helical" evidence="1">
    <location>
        <begin position="37"/>
        <end position="56"/>
    </location>
</feature>
<dbReference type="EMBL" id="JAKLTR010000015">
    <property type="protein sequence ID" value="MCG2616718.1"/>
    <property type="molecule type" value="Genomic_DNA"/>
</dbReference>
<organism evidence="2 3">
    <name type="scientific">Terrimonas ginsenosidimutans</name>
    <dbReference type="NCBI Taxonomy" id="2908004"/>
    <lineage>
        <taxon>Bacteria</taxon>
        <taxon>Pseudomonadati</taxon>
        <taxon>Bacteroidota</taxon>
        <taxon>Chitinophagia</taxon>
        <taxon>Chitinophagales</taxon>
        <taxon>Chitinophagaceae</taxon>
        <taxon>Terrimonas</taxon>
    </lineage>
</organism>
<feature type="transmembrane region" description="Helical" evidence="1">
    <location>
        <begin position="62"/>
        <end position="82"/>
    </location>
</feature>
<gene>
    <name evidence="2" type="ORF">LZZ85_20635</name>
</gene>
<evidence type="ECO:0000313" key="2">
    <source>
        <dbReference type="EMBL" id="MCG2616718.1"/>
    </source>
</evidence>
<sequence length="176" mass="20586">MSYWGYLFSALGYLALSLLISVFLGTRFSSKLFTVKIKAVLGSFLRVFIVLFAAVLYLDMEFLNGLIMFVGLFSFYAFVLFLRDDTRYLTEVENTGEITRLHFLTPFAVSRYVDIETRQVAEMIMRKERSLNYYPIVIRIRYKAESIEFMIIDRKLRERLEGRLAHLETLVQAGKV</sequence>
<proteinExistence type="predicted"/>
<reference evidence="2" key="1">
    <citation type="submission" date="2022-01" db="EMBL/GenBank/DDBJ databases">
        <authorList>
            <person name="Jo J.-H."/>
            <person name="Im W.-T."/>
        </authorList>
    </citation>
    <scope>NUCLEOTIDE SEQUENCE</scope>
    <source>
        <strain evidence="2">NA20</strain>
    </source>
</reference>
<feature type="transmembrane region" description="Helical" evidence="1">
    <location>
        <begin position="6"/>
        <end position="25"/>
    </location>
</feature>
<dbReference type="RefSeq" id="WP_237875255.1">
    <property type="nucleotide sequence ID" value="NZ_JAKLTR010000015.1"/>
</dbReference>
<evidence type="ECO:0000313" key="3">
    <source>
        <dbReference type="Proteomes" id="UP001165367"/>
    </source>
</evidence>
<name>A0ABS9KWM2_9BACT</name>
<accession>A0ABS9KWM2</accession>
<keyword evidence="1" id="KW-0472">Membrane</keyword>
<comment type="caution">
    <text evidence="2">The sequence shown here is derived from an EMBL/GenBank/DDBJ whole genome shotgun (WGS) entry which is preliminary data.</text>
</comment>
<protein>
    <submittedName>
        <fullName evidence="2">Uncharacterized protein</fullName>
    </submittedName>
</protein>
<keyword evidence="3" id="KW-1185">Reference proteome</keyword>